<protein>
    <submittedName>
        <fullName evidence="2">Uncharacterized protein</fullName>
    </submittedName>
</protein>
<reference evidence="3" key="2">
    <citation type="submission" date="2015-01" db="EMBL/GenBank/DDBJ databases">
        <title>Evolutionary Origins and Diversification of the Mycorrhizal Mutualists.</title>
        <authorList>
            <consortium name="DOE Joint Genome Institute"/>
            <consortium name="Mycorrhizal Genomics Consortium"/>
            <person name="Kohler A."/>
            <person name="Kuo A."/>
            <person name="Nagy L.G."/>
            <person name="Floudas D."/>
            <person name="Copeland A."/>
            <person name="Barry K.W."/>
            <person name="Cichocki N."/>
            <person name="Veneault-Fourrey C."/>
            <person name="LaButti K."/>
            <person name="Lindquist E.A."/>
            <person name="Lipzen A."/>
            <person name="Lundell T."/>
            <person name="Morin E."/>
            <person name="Murat C."/>
            <person name="Riley R."/>
            <person name="Ohm R."/>
            <person name="Sun H."/>
            <person name="Tunlid A."/>
            <person name="Henrissat B."/>
            <person name="Grigoriev I.V."/>
            <person name="Hibbett D.S."/>
            <person name="Martin F."/>
        </authorList>
    </citation>
    <scope>NUCLEOTIDE SEQUENCE [LARGE SCALE GENOMIC DNA]</scope>
    <source>
        <strain evidence="3">Marx 270</strain>
    </source>
</reference>
<name>A0A0C3IWK8_PISTI</name>
<evidence type="ECO:0000313" key="3">
    <source>
        <dbReference type="Proteomes" id="UP000054217"/>
    </source>
</evidence>
<dbReference type="InParanoid" id="A0A0C3IWK8"/>
<dbReference type="AlphaFoldDB" id="A0A0C3IWK8"/>
<organism evidence="2 3">
    <name type="scientific">Pisolithus tinctorius Marx 270</name>
    <dbReference type="NCBI Taxonomy" id="870435"/>
    <lineage>
        <taxon>Eukaryota</taxon>
        <taxon>Fungi</taxon>
        <taxon>Dikarya</taxon>
        <taxon>Basidiomycota</taxon>
        <taxon>Agaricomycotina</taxon>
        <taxon>Agaricomycetes</taxon>
        <taxon>Agaricomycetidae</taxon>
        <taxon>Boletales</taxon>
        <taxon>Sclerodermatineae</taxon>
        <taxon>Pisolithaceae</taxon>
        <taxon>Pisolithus</taxon>
    </lineage>
</organism>
<proteinExistence type="predicted"/>
<evidence type="ECO:0000256" key="1">
    <source>
        <dbReference type="SAM" id="MobiDB-lite"/>
    </source>
</evidence>
<dbReference type="HOGENOM" id="CLU_2211056_0_0_1"/>
<dbReference type="Proteomes" id="UP000054217">
    <property type="component" value="Unassembled WGS sequence"/>
</dbReference>
<feature type="region of interest" description="Disordered" evidence="1">
    <location>
        <begin position="77"/>
        <end position="107"/>
    </location>
</feature>
<sequence>MPTVLGRPLPRADVLSFVPILTSFSFVPLPSDSPSLPLTRCTSHHLPPCTQQLLPPSTCPFDPEPALRSSNLSLTLINVPETPRSHSPVPSPSPRALDFPHPRSQPP</sequence>
<keyword evidence="3" id="KW-1185">Reference proteome</keyword>
<accession>A0A0C3IWK8</accession>
<reference evidence="2 3" key="1">
    <citation type="submission" date="2014-04" db="EMBL/GenBank/DDBJ databases">
        <authorList>
            <consortium name="DOE Joint Genome Institute"/>
            <person name="Kuo A."/>
            <person name="Kohler A."/>
            <person name="Costa M.D."/>
            <person name="Nagy L.G."/>
            <person name="Floudas D."/>
            <person name="Copeland A."/>
            <person name="Barry K.W."/>
            <person name="Cichocki N."/>
            <person name="Veneault-Fourrey C."/>
            <person name="LaButti K."/>
            <person name="Lindquist E.A."/>
            <person name="Lipzen A."/>
            <person name="Lundell T."/>
            <person name="Morin E."/>
            <person name="Murat C."/>
            <person name="Sun H."/>
            <person name="Tunlid A."/>
            <person name="Henrissat B."/>
            <person name="Grigoriev I.V."/>
            <person name="Hibbett D.S."/>
            <person name="Martin F."/>
            <person name="Nordberg H.P."/>
            <person name="Cantor M.N."/>
            <person name="Hua S.X."/>
        </authorList>
    </citation>
    <scope>NUCLEOTIDE SEQUENCE [LARGE SCALE GENOMIC DNA]</scope>
    <source>
        <strain evidence="2 3">Marx 270</strain>
    </source>
</reference>
<evidence type="ECO:0000313" key="2">
    <source>
        <dbReference type="EMBL" id="KIO01218.1"/>
    </source>
</evidence>
<gene>
    <name evidence="2" type="ORF">M404DRAFT_28944</name>
</gene>
<dbReference type="EMBL" id="KN831990">
    <property type="protein sequence ID" value="KIO01218.1"/>
    <property type="molecule type" value="Genomic_DNA"/>
</dbReference>